<evidence type="ECO:0000256" key="6">
    <source>
        <dbReference type="ARBA" id="ARBA00023125"/>
    </source>
</evidence>
<keyword evidence="5 11" id="KW-0067">ATP-binding</keyword>
<dbReference type="GO" id="GO:0003677">
    <property type="term" value="F:DNA binding"/>
    <property type="evidence" value="ECO:0007669"/>
    <property type="project" value="UniProtKB-KW"/>
</dbReference>
<evidence type="ECO:0000256" key="5">
    <source>
        <dbReference type="ARBA" id="ARBA00022840"/>
    </source>
</evidence>
<dbReference type="SUPFAM" id="SSF52540">
    <property type="entry name" value="P-loop containing nucleoside triphosphate hydrolases"/>
    <property type="match status" value="1"/>
</dbReference>
<dbReference type="Gene3D" id="3.40.50.300">
    <property type="entry name" value="P-loop containing nucleotide triphosphate hydrolases"/>
    <property type="match status" value="2"/>
</dbReference>
<evidence type="ECO:0000259" key="14">
    <source>
        <dbReference type="PROSITE" id="PS51217"/>
    </source>
</evidence>
<accession>A0A6N7UTE4</accession>
<reference evidence="15 16" key="1">
    <citation type="submission" date="2019-08" db="EMBL/GenBank/DDBJ databases">
        <title>In-depth cultivation of the pig gut microbiome towards novel bacterial diversity and tailored functional studies.</title>
        <authorList>
            <person name="Wylensek D."/>
            <person name="Hitch T.C.A."/>
            <person name="Clavel T."/>
        </authorList>
    </citation>
    <scope>NUCLEOTIDE SEQUENCE [LARGE SCALE GENOMIC DNA]</scope>
    <source>
        <strain evidence="15 16">68-1-5</strain>
    </source>
</reference>
<dbReference type="Pfam" id="PF00580">
    <property type="entry name" value="UvrD-helicase"/>
    <property type="match status" value="1"/>
</dbReference>
<keyword evidence="2 11" id="KW-0547">Nucleotide-binding</keyword>
<keyword evidence="12" id="KW-0175">Coiled coil</keyword>
<dbReference type="EC" id="5.6.2.4" evidence="9"/>
<evidence type="ECO:0000313" key="15">
    <source>
        <dbReference type="EMBL" id="MSR94783.1"/>
    </source>
</evidence>
<dbReference type="Gene3D" id="1.10.10.160">
    <property type="match status" value="1"/>
</dbReference>
<evidence type="ECO:0000259" key="13">
    <source>
        <dbReference type="PROSITE" id="PS51198"/>
    </source>
</evidence>
<keyword evidence="3 11" id="KW-0378">Hydrolase</keyword>
<dbReference type="GO" id="GO:0005524">
    <property type="term" value="F:ATP binding"/>
    <property type="evidence" value="ECO:0007669"/>
    <property type="project" value="UniProtKB-UniRule"/>
</dbReference>
<comment type="caution">
    <text evidence="15">The sequence shown here is derived from an EMBL/GenBank/DDBJ whole genome shotgun (WGS) entry which is preliminary data.</text>
</comment>
<evidence type="ECO:0000256" key="10">
    <source>
        <dbReference type="ARBA" id="ARBA00048988"/>
    </source>
</evidence>
<dbReference type="Pfam" id="PF13361">
    <property type="entry name" value="UvrD_C"/>
    <property type="match status" value="1"/>
</dbReference>
<evidence type="ECO:0000256" key="9">
    <source>
        <dbReference type="ARBA" id="ARBA00034808"/>
    </source>
</evidence>
<gene>
    <name evidence="15" type="ORF">FYJ34_11060</name>
</gene>
<evidence type="ECO:0000256" key="7">
    <source>
        <dbReference type="ARBA" id="ARBA00023235"/>
    </source>
</evidence>
<feature type="domain" description="UvrD-like helicase C-terminal" evidence="14">
    <location>
        <begin position="281"/>
        <end position="548"/>
    </location>
</feature>
<feature type="coiled-coil region" evidence="12">
    <location>
        <begin position="474"/>
        <end position="505"/>
    </location>
</feature>
<dbReference type="CDD" id="cd17932">
    <property type="entry name" value="DEXQc_UvrD"/>
    <property type="match status" value="1"/>
</dbReference>
<comment type="catalytic activity">
    <reaction evidence="8">
        <text>Couples ATP hydrolysis with the unwinding of duplex DNA by translocating in the 3'-5' direction.</text>
        <dbReference type="EC" id="5.6.2.4"/>
    </reaction>
</comment>
<dbReference type="PROSITE" id="PS51217">
    <property type="entry name" value="UVRD_HELICASE_CTER"/>
    <property type="match status" value="1"/>
</dbReference>
<dbReference type="PANTHER" id="PTHR11070:SF2">
    <property type="entry name" value="ATP-DEPENDENT DNA HELICASE SRS2"/>
    <property type="match status" value="1"/>
</dbReference>
<dbReference type="PANTHER" id="PTHR11070">
    <property type="entry name" value="UVRD / RECB / PCRA DNA HELICASE FAMILY MEMBER"/>
    <property type="match status" value="1"/>
</dbReference>
<evidence type="ECO:0000313" key="16">
    <source>
        <dbReference type="Proteomes" id="UP000434409"/>
    </source>
</evidence>
<evidence type="ECO:0000256" key="2">
    <source>
        <dbReference type="ARBA" id="ARBA00022741"/>
    </source>
</evidence>
<dbReference type="InterPro" id="IPR000212">
    <property type="entry name" value="DNA_helicase_UvrD/REP"/>
</dbReference>
<keyword evidence="16" id="KW-1185">Reference proteome</keyword>
<dbReference type="InterPro" id="IPR014017">
    <property type="entry name" value="DNA_helicase_UvrD-like_C"/>
</dbReference>
<evidence type="ECO:0000256" key="12">
    <source>
        <dbReference type="SAM" id="Coils"/>
    </source>
</evidence>
<dbReference type="RefSeq" id="WP_154478628.1">
    <property type="nucleotide sequence ID" value="NZ_VULY01000018.1"/>
</dbReference>
<dbReference type="Proteomes" id="UP000434409">
    <property type="component" value="Unassembled WGS sequence"/>
</dbReference>
<keyword evidence="4 11" id="KW-0347">Helicase</keyword>
<feature type="domain" description="UvrD-like helicase ATP-binding" evidence="13">
    <location>
        <begin position="1"/>
        <end position="280"/>
    </location>
</feature>
<name>A0A6N7UTE4_9FIRM</name>
<feature type="binding site" evidence="11">
    <location>
        <begin position="22"/>
        <end position="29"/>
    </location>
    <ligand>
        <name>ATP</name>
        <dbReference type="ChEBI" id="CHEBI:30616"/>
    </ligand>
</feature>
<dbReference type="GO" id="GO:0016787">
    <property type="term" value="F:hydrolase activity"/>
    <property type="evidence" value="ECO:0007669"/>
    <property type="project" value="UniProtKB-UniRule"/>
</dbReference>
<protein>
    <recommendedName>
        <fullName evidence="9">DNA 3'-5' helicase</fullName>
        <ecNumber evidence="9">5.6.2.4</ecNumber>
    </recommendedName>
</protein>
<dbReference type="AlphaFoldDB" id="A0A6N7UTE4"/>
<evidence type="ECO:0000256" key="4">
    <source>
        <dbReference type="ARBA" id="ARBA00022806"/>
    </source>
</evidence>
<comment type="similarity">
    <text evidence="1">Belongs to the helicase family. UvrD subfamily.</text>
</comment>
<keyword evidence="7" id="KW-0413">Isomerase</keyword>
<organism evidence="15 16">
    <name type="scientific">Suipraeoptans intestinalis</name>
    <dbReference type="NCBI Taxonomy" id="2606628"/>
    <lineage>
        <taxon>Bacteria</taxon>
        <taxon>Bacillati</taxon>
        <taxon>Bacillota</taxon>
        <taxon>Clostridia</taxon>
        <taxon>Lachnospirales</taxon>
        <taxon>Lachnospiraceae</taxon>
        <taxon>Suipraeoptans</taxon>
    </lineage>
</organism>
<dbReference type="GO" id="GO:0043138">
    <property type="term" value="F:3'-5' DNA helicase activity"/>
    <property type="evidence" value="ECO:0007669"/>
    <property type="project" value="UniProtKB-EC"/>
</dbReference>
<evidence type="ECO:0000256" key="8">
    <source>
        <dbReference type="ARBA" id="ARBA00034617"/>
    </source>
</evidence>
<evidence type="ECO:0000256" key="1">
    <source>
        <dbReference type="ARBA" id="ARBA00009922"/>
    </source>
</evidence>
<dbReference type="InterPro" id="IPR013986">
    <property type="entry name" value="DExx_box_DNA_helicase_dom_sf"/>
</dbReference>
<dbReference type="PROSITE" id="PS51198">
    <property type="entry name" value="UVRD_HELICASE_ATP_BIND"/>
    <property type="match status" value="1"/>
</dbReference>
<keyword evidence="6" id="KW-0238">DNA-binding</keyword>
<dbReference type="Gene3D" id="1.10.486.10">
    <property type="entry name" value="PCRA, domain 4"/>
    <property type="match status" value="1"/>
</dbReference>
<proteinExistence type="inferred from homology"/>
<dbReference type="InterPro" id="IPR014016">
    <property type="entry name" value="UvrD-like_ATP-bd"/>
</dbReference>
<sequence>MSLDEAQSRAAAHLDGPCMVIAGPGSGKTFTILQRIEQLLKKGVRPEEILVITFTKYATKEMRQRFYEARRGKPLPVTFGTFHGIYYGILRWAYGWDASCLLDESRRYELLEKAYRESLTGDFLREDTEEKKDLLKELGDEISRVANCGWTASYVPKVTDRQRFLKICRSYQQLKRRENKIDFDDMLILCRNLLRDHPDILRKWQKRFSYILVDEFQDSNPVQYEVLKLLAAPRNNLFVVGDDDQSIYGFRGAKPHIMQSFLKDFPTAGRICLEVNYRSTAHIVSGASRVIRHNRERFAKNIRSGREKSKTVHIQETRDAMEEGRYVLRKILCLREEGIRAGEIAVLFRTAREGGLIAELLTRQGIPFDRKEQERDLYHHFVGRDLCSYLKLAAGKGKRKDFLRVANRPNRYLCRDALREEEVSYESLRRFYCDKRWMQERISQWEEEMETIRLWTPFAAMEYIRKKVGYHGFLKEYAQKMQLSLEELEEILDEIQQRAKGCKTLEEWFDLTEECQREAERKKRRRREGGEESKADAIRLLTIHGSKGLEFEAVFVIRGNEGSIPSRKARTAEELEEERRLFYVAMTRAKDRLYISYIKEKNGKEQVPSRFVGEVMQAEDYSSSPSSNS</sequence>
<dbReference type="InterPro" id="IPR027417">
    <property type="entry name" value="P-loop_NTPase"/>
</dbReference>
<dbReference type="EMBL" id="VULY01000018">
    <property type="protein sequence ID" value="MSR94783.1"/>
    <property type="molecule type" value="Genomic_DNA"/>
</dbReference>
<dbReference type="GO" id="GO:0000725">
    <property type="term" value="P:recombinational repair"/>
    <property type="evidence" value="ECO:0007669"/>
    <property type="project" value="TreeGrafter"/>
</dbReference>
<evidence type="ECO:0000256" key="3">
    <source>
        <dbReference type="ARBA" id="ARBA00022801"/>
    </source>
</evidence>
<comment type="catalytic activity">
    <reaction evidence="10">
        <text>ATP + H2O = ADP + phosphate + H(+)</text>
        <dbReference type="Rhea" id="RHEA:13065"/>
        <dbReference type="ChEBI" id="CHEBI:15377"/>
        <dbReference type="ChEBI" id="CHEBI:15378"/>
        <dbReference type="ChEBI" id="CHEBI:30616"/>
        <dbReference type="ChEBI" id="CHEBI:43474"/>
        <dbReference type="ChEBI" id="CHEBI:456216"/>
        <dbReference type="EC" id="5.6.2.4"/>
    </reaction>
</comment>
<evidence type="ECO:0000256" key="11">
    <source>
        <dbReference type="PROSITE-ProRule" id="PRU00560"/>
    </source>
</evidence>